<comment type="caution">
    <text evidence="1">The sequence shown here is derived from an EMBL/GenBank/DDBJ whole genome shotgun (WGS) entry which is preliminary data.</text>
</comment>
<evidence type="ECO:0000313" key="1">
    <source>
        <dbReference type="EMBL" id="KAJ8677924.1"/>
    </source>
</evidence>
<accession>A0ACC2P3M6</accession>
<protein>
    <submittedName>
        <fullName evidence="1">Uncharacterized protein</fullName>
    </submittedName>
</protein>
<name>A0ACC2P3M6_9HYME</name>
<dbReference type="EMBL" id="CM056742">
    <property type="protein sequence ID" value="KAJ8677924.1"/>
    <property type="molecule type" value="Genomic_DNA"/>
</dbReference>
<organism evidence="1 2">
    <name type="scientific">Eretmocerus hayati</name>
    <dbReference type="NCBI Taxonomy" id="131215"/>
    <lineage>
        <taxon>Eukaryota</taxon>
        <taxon>Metazoa</taxon>
        <taxon>Ecdysozoa</taxon>
        <taxon>Arthropoda</taxon>
        <taxon>Hexapoda</taxon>
        <taxon>Insecta</taxon>
        <taxon>Pterygota</taxon>
        <taxon>Neoptera</taxon>
        <taxon>Endopterygota</taxon>
        <taxon>Hymenoptera</taxon>
        <taxon>Apocrita</taxon>
        <taxon>Proctotrupomorpha</taxon>
        <taxon>Chalcidoidea</taxon>
        <taxon>Aphelinidae</taxon>
        <taxon>Aphelininae</taxon>
        <taxon>Eretmocerus</taxon>
    </lineage>
</organism>
<dbReference type="Proteomes" id="UP001239111">
    <property type="component" value="Chromosome 2"/>
</dbReference>
<evidence type="ECO:0000313" key="2">
    <source>
        <dbReference type="Proteomes" id="UP001239111"/>
    </source>
</evidence>
<proteinExistence type="predicted"/>
<keyword evidence="2" id="KW-1185">Reference proteome</keyword>
<sequence length="359" mass="41856">MDSQNSISSLFSSRKERVLLRGHPIAKFFGPAIEGNEWQQNMLMHILLPFLAHARLIRRPWQQSPLDDSPVRSSFMSSTRRPFQALGDDELGEIPADVSGNLQQRFFSNLNDTLRHSNRILTKNSNTKLDIKHEYRLTKTTPFNSWSEHLNTELKSRDLLDVIDANIEPSRVYTPREMDKRKLWVRNIIINHPDEHCHRKILEIDDPTEIVRNIRDTRRVERNVTESSVRVLLHRMKIDPRERISNFIDRFDNVVREYHGFEGVIRLSKEGIRFAFYNVVAGRSAELCQATLTLGARSQEPMTMEEMRILISQLEAERKTDSRVMDPGRSDSGNAEFAPYDPTVYASTRYRPKRGNEDR</sequence>
<gene>
    <name evidence="1" type="ORF">QAD02_013711</name>
</gene>
<reference evidence="1" key="1">
    <citation type="submission" date="2023-04" db="EMBL/GenBank/DDBJ databases">
        <title>A chromosome-level genome assembly of the parasitoid wasp Eretmocerus hayati.</title>
        <authorList>
            <person name="Zhong Y."/>
            <person name="Liu S."/>
            <person name="Liu Y."/>
        </authorList>
    </citation>
    <scope>NUCLEOTIDE SEQUENCE</scope>
    <source>
        <strain evidence="1">ZJU_SS_LIU_2023</strain>
    </source>
</reference>